<protein>
    <submittedName>
        <fullName evidence="2">Uncharacterized protein</fullName>
    </submittedName>
</protein>
<reference evidence="2" key="1">
    <citation type="submission" date="2018-02" db="EMBL/GenBank/DDBJ databases">
        <title>Rhizophora mucronata_Transcriptome.</title>
        <authorList>
            <person name="Meera S.P."/>
            <person name="Sreeshan A."/>
            <person name="Augustine A."/>
        </authorList>
    </citation>
    <scope>NUCLEOTIDE SEQUENCE</scope>
    <source>
        <tissue evidence="2">Leaf</tissue>
    </source>
</reference>
<evidence type="ECO:0000313" key="2">
    <source>
        <dbReference type="EMBL" id="MBX44393.1"/>
    </source>
</evidence>
<proteinExistence type="predicted"/>
<organism evidence="2">
    <name type="scientific">Rhizophora mucronata</name>
    <name type="common">Asiatic mangrove</name>
    <dbReference type="NCBI Taxonomy" id="61149"/>
    <lineage>
        <taxon>Eukaryota</taxon>
        <taxon>Viridiplantae</taxon>
        <taxon>Streptophyta</taxon>
        <taxon>Embryophyta</taxon>
        <taxon>Tracheophyta</taxon>
        <taxon>Spermatophyta</taxon>
        <taxon>Magnoliopsida</taxon>
        <taxon>eudicotyledons</taxon>
        <taxon>Gunneridae</taxon>
        <taxon>Pentapetalae</taxon>
        <taxon>rosids</taxon>
        <taxon>fabids</taxon>
        <taxon>Malpighiales</taxon>
        <taxon>Rhizophoraceae</taxon>
        <taxon>Rhizophora</taxon>
    </lineage>
</organism>
<sequence>MNKTTTSIHQNGTKRHYQGQPIRHQLPS</sequence>
<dbReference type="AlphaFoldDB" id="A0A2P2NPJ1"/>
<name>A0A2P2NPJ1_RHIMU</name>
<feature type="region of interest" description="Disordered" evidence="1">
    <location>
        <begin position="1"/>
        <end position="28"/>
    </location>
</feature>
<accession>A0A2P2NPJ1</accession>
<dbReference type="EMBL" id="GGEC01063909">
    <property type="protein sequence ID" value="MBX44393.1"/>
    <property type="molecule type" value="Transcribed_RNA"/>
</dbReference>
<feature type="compositionally biased region" description="Polar residues" evidence="1">
    <location>
        <begin position="1"/>
        <end position="11"/>
    </location>
</feature>
<evidence type="ECO:0000256" key="1">
    <source>
        <dbReference type="SAM" id="MobiDB-lite"/>
    </source>
</evidence>